<feature type="region of interest" description="Disordered" evidence="1">
    <location>
        <begin position="1"/>
        <end position="21"/>
    </location>
</feature>
<organism evidence="2 3">
    <name type="scientific">Massilia litorea</name>
    <dbReference type="NCBI Taxonomy" id="2769491"/>
    <lineage>
        <taxon>Bacteria</taxon>
        <taxon>Pseudomonadati</taxon>
        <taxon>Pseudomonadota</taxon>
        <taxon>Betaproteobacteria</taxon>
        <taxon>Burkholderiales</taxon>
        <taxon>Oxalobacteraceae</taxon>
        <taxon>Telluria group</taxon>
        <taxon>Massilia</taxon>
    </lineage>
</organism>
<sequence length="48" mass="5177">MRTAAAGSTRPSGDCFGSQNNVDSNWNTGAASWAKDPNLQWLTNFTTK</sequence>
<evidence type="ECO:0000313" key="3">
    <source>
        <dbReference type="Proteomes" id="UP000593875"/>
    </source>
</evidence>
<evidence type="ECO:0000313" key="2">
    <source>
        <dbReference type="EMBL" id="QOL48756.1"/>
    </source>
</evidence>
<gene>
    <name evidence="2" type="ORF">LPB04_17595</name>
</gene>
<keyword evidence="3" id="KW-1185">Reference proteome</keyword>
<dbReference type="Proteomes" id="UP000593875">
    <property type="component" value="Chromosome"/>
</dbReference>
<protein>
    <submittedName>
        <fullName evidence="2">Uncharacterized protein</fullName>
    </submittedName>
</protein>
<accession>A0A7L9U401</accession>
<dbReference type="EMBL" id="CP062941">
    <property type="protein sequence ID" value="QOL48756.1"/>
    <property type="molecule type" value="Genomic_DNA"/>
</dbReference>
<dbReference type="AlphaFoldDB" id="A0A7L9U401"/>
<dbReference type="KEGG" id="mlir:LPB04_17595"/>
<dbReference type="RefSeq" id="WP_193685799.1">
    <property type="nucleotide sequence ID" value="NZ_CP062941.1"/>
</dbReference>
<proteinExistence type="predicted"/>
<evidence type="ECO:0000256" key="1">
    <source>
        <dbReference type="SAM" id="MobiDB-lite"/>
    </source>
</evidence>
<name>A0A7L9U401_9BURK</name>
<reference evidence="2 3" key="1">
    <citation type="submission" date="2020-10" db="EMBL/GenBank/DDBJ databases">
        <title>Genome sequencing of Massilia sp. LPB0304.</title>
        <authorList>
            <person name="Kim J."/>
        </authorList>
    </citation>
    <scope>NUCLEOTIDE SEQUENCE [LARGE SCALE GENOMIC DNA]</scope>
    <source>
        <strain evidence="2 3">LPB0304</strain>
    </source>
</reference>